<gene>
    <name evidence="3" type="ORF">HB778_02490</name>
</gene>
<dbReference type="Proteomes" id="UP000515465">
    <property type="component" value="Chromosome"/>
</dbReference>
<organism evidence="3 4">
    <name type="scientific">Mesorhizobium huakuii</name>
    <dbReference type="NCBI Taxonomy" id="28104"/>
    <lineage>
        <taxon>Bacteria</taxon>
        <taxon>Pseudomonadati</taxon>
        <taxon>Pseudomonadota</taxon>
        <taxon>Alphaproteobacteria</taxon>
        <taxon>Hyphomicrobiales</taxon>
        <taxon>Phyllobacteriaceae</taxon>
        <taxon>Mesorhizobium</taxon>
    </lineage>
</organism>
<dbReference type="InterPro" id="IPR013762">
    <property type="entry name" value="Integrase-like_cat_sf"/>
</dbReference>
<dbReference type="GO" id="GO:0006310">
    <property type="term" value="P:DNA recombination"/>
    <property type="evidence" value="ECO:0007669"/>
    <property type="project" value="UniProtKB-KW"/>
</dbReference>
<sequence length="450" mass="48880">MAKRVRDAQLESRTARAKLAQRGKPYYKAIGAGLHVGYRKGKTGGVWVARVYIGDQDYQVQKIGVADDARDADGTAVLDFWQAQAAARAFATAVETPSTADAAPLTVADVVTAYVATRDARDTRRRARAIRSDASRRLSRYVLGQGKRGLSEAVPAAPLAAIAMASLTEDDLKAWRAGLPASLAETTKRRLSNDLKAALHLERKHMPATLLVGSGLKSDVDSDDSADVARDNQILSDADVVRLLVAARQVDAELGWDGDLYRLVLVLNATGARFSQIVRMRVRDCQLTEARLLVPSSRKGKGKSGAITIPVEPAVIDALRPVVTGRAGDALLLERWQYRQPSGGIKWERNGRGPWQTSSDIAKAWKAIRERAGMPDVIAYALRHSSIVRGIEADLPIRLVAALHDTSVVMIERHYSKHITSGLEDLARRKIVPLAPPPQAGDNVVPLRKG</sequence>
<evidence type="ECO:0000259" key="2">
    <source>
        <dbReference type="PROSITE" id="PS51898"/>
    </source>
</evidence>
<reference evidence="4" key="1">
    <citation type="journal article" date="2020" name="Mol. Plant Microbe">
        <title>Rhizobial microsymbionts of the narrowly endemic Oxytropis species growing in Kamchatka are characterized by significant genetic diversity and possess a set of genes that are associated with T3SS and T6SS secretion systems and can affect the development of symbiosis.</title>
        <authorList>
            <person name="Safronova V."/>
            <person name="Guro P."/>
            <person name="Sazanova A."/>
            <person name="Kuznetsova I."/>
            <person name="Belimov A."/>
            <person name="Yakubov V."/>
            <person name="Chirak E."/>
            <person name="Afonin A."/>
            <person name="Gogolev Y."/>
            <person name="Andronov E."/>
            <person name="Tikhonovich I."/>
        </authorList>
    </citation>
    <scope>NUCLEOTIDE SEQUENCE [LARGE SCALE GENOMIC DNA]</scope>
    <source>
        <strain evidence="4">583</strain>
    </source>
</reference>
<dbReference type="InterPro" id="IPR002104">
    <property type="entry name" value="Integrase_catalytic"/>
</dbReference>
<dbReference type="Gene3D" id="1.10.443.10">
    <property type="entry name" value="Intergrase catalytic core"/>
    <property type="match status" value="1"/>
</dbReference>
<dbReference type="GO" id="GO:0003677">
    <property type="term" value="F:DNA binding"/>
    <property type="evidence" value="ECO:0007669"/>
    <property type="project" value="InterPro"/>
</dbReference>
<name>A0A7G6SMD4_9HYPH</name>
<dbReference type="InterPro" id="IPR011010">
    <property type="entry name" value="DNA_brk_join_enz"/>
</dbReference>
<accession>A0A7G6SMD4</accession>
<feature type="domain" description="Tyr recombinase" evidence="2">
    <location>
        <begin position="230"/>
        <end position="428"/>
    </location>
</feature>
<dbReference type="EMBL" id="CP050296">
    <property type="protein sequence ID" value="QND55666.1"/>
    <property type="molecule type" value="Genomic_DNA"/>
</dbReference>
<evidence type="ECO:0000313" key="4">
    <source>
        <dbReference type="Proteomes" id="UP000515465"/>
    </source>
</evidence>
<proteinExistence type="predicted"/>
<evidence type="ECO:0000313" key="3">
    <source>
        <dbReference type="EMBL" id="QND55666.1"/>
    </source>
</evidence>
<dbReference type="AlphaFoldDB" id="A0A7G6SMD4"/>
<dbReference type="PROSITE" id="PS51898">
    <property type="entry name" value="TYR_RECOMBINASE"/>
    <property type="match status" value="1"/>
</dbReference>
<dbReference type="Pfam" id="PF00589">
    <property type="entry name" value="Phage_integrase"/>
    <property type="match status" value="1"/>
</dbReference>
<dbReference type="GO" id="GO:0015074">
    <property type="term" value="P:DNA integration"/>
    <property type="evidence" value="ECO:0007669"/>
    <property type="project" value="InterPro"/>
</dbReference>
<dbReference type="SUPFAM" id="SSF56349">
    <property type="entry name" value="DNA breaking-rejoining enzymes"/>
    <property type="match status" value="1"/>
</dbReference>
<evidence type="ECO:0000256" key="1">
    <source>
        <dbReference type="ARBA" id="ARBA00023172"/>
    </source>
</evidence>
<protein>
    <submittedName>
        <fullName evidence="3">Tyrosine-type recombinase/integrase</fullName>
    </submittedName>
</protein>
<keyword evidence="1" id="KW-0233">DNA recombination</keyword>
<dbReference type="RefSeq" id="WP_183461198.1">
    <property type="nucleotide sequence ID" value="NZ_CP050296.1"/>
</dbReference>